<dbReference type="AlphaFoldDB" id="A0A7X3MSU1"/>
<evidence type="ECO:0000256" key="4">
    <source>
        <dbReference type="ARBA" id="ARBA00023237"/>
    </source>
</evidence>
<dbReference type="InterPro" id="IPR027385">
    <property type="entry name" value="Beta-barrel_OMP"/>
</dbReference>
<name>A0A7X3MSU1_9HYPH</name>
<proteinExistence type="inferred from homology"/>
<gene>
    <name evidence="8" type="ORF">GR328_13450</name>
</gene>
<evidence type="ECO:0000256" key="5">
    <source>
        <dbReference type="ARBA" id="ARBA00038306"/>
    </source>
</evidence>
<dbReference type="Proteomes" id="UP000436483">
    <property type="component" value="Unassembled WGS sequence"/>
</dbReference>
<evidence type="ECO:0000256" key="1">
    <source>
        <dbReference type="ARBA" id="ARBA00004442"/>
    </source>
</evidence>
<feature type="chain" id="PRO_5031331003" evidence="6">
    <location>
        <begin position="21"/>
        <end position="249"/>
    </location>
</feature>
<dbReference type="PANTHER" id="PTHR34001:SF3">
    <property type="entry name" value="BLL7405 PROTEIN"/>
    <property type="match status" value="1"/>
</dbReference>
<evidence type="ECO:0000259" key="7">
    <source>
        <dbReference type="Pfam" id="PF13505"/>
    </source>
</evidence>
<reference evidence="8 9" key="1">
    <citation type="submission" date="2019-12" db="EMBL/GenBank/DDBJ databases">
        <authorList>
            <person name="Yuan C.-G."/>
        </authorList>
    </citation>
    <scope>NUCLEOTIDE SEQUENCE [LARGE SCALE GENOMIC DNA]</scope>
    <source>
        <strain evidence="8 9">KCTC 23863</strain>
    </source>
</reference>
<comment type="similarity">
    <text evidence="5">Belongs to the Omp25/RopB family.</text>
</comment>
<keyword evidence="2 6" id="KW-0732">Signal</keyword>
<dbReference type="SUPFAM" id="SSF56925">
    <property type="entry name" value="OMPA-like"/>
    <property type="match status" value="1"/>
</dbReference>
<dbReference type="PANTHER" id="PTHR34001">
    <property type="entry name" value="BLL7405 PROTEIN"/>
    <property type="match status" value="1"/>
</dbReference>
<sequence>MKKILLSSVALLGLTAGAMAADLPSRYAPAPVVAAVPVFTWTGFYVGAQAGYAWGEDEARVLVDGVDVTPTFVVGGTDFDTDGFVGGVHAGYNVQFGSFVVGLEGDIEAAGIDGDRTFNDVLVAGDAFTTSTDINFQGSLRARAGVAFDRALVYATGGLAFANFENTYSYNNGAGTIVTEDFDDTQWGWTIGAGVEYAFTNNLTARVEYRYTQFDNFDNESTLVAGGAIEQEPEFHTVRVGLSYKFGTY</sequence>
<keyword evidence="3" id="KW-0472">Membrane</keyword>
<dbReference type="NCBIfam" id="TIGR01414">
    <property type="entry name" value="autotrans_barl"/>
    <property type="match status" value="1"/>
</dbReference>
<accession>A0A7X3MSU1</accession>
<evidence type="ECO:0000313" key="8">
    <source>
        <dbReference type="EMBL" id="MXQ12450.1"/>
    </source>
</evidence>
<dbReference type="RefSeq" id="WP_160885027.1">
    <property type="nucleotide sequence ID" value="NZ_WURB01000008.1"/>
</dbReference>
<evidence type="ECO:0000256" key="6">
    <source>
        <dbReference type="SAM" id="SignalP"/>
    </source>
</evidence>
<keyword evidence="9" id="KW-1185">Reference proteome</keyword>
<comment type="caution">
    <text evidence="8">The sequence shown here is derived from an EMBL/GenBank/DDBJ whole genome shotgun (WGS) entry which is preliminary data.</text>
</comment>
<dbReference type="InterPro" id="IPR011250">
    <property type="entry name" value="OMP/PagP_B-barrel"/>
</dbReference>
<dbReference type="EMBL" id="WURB01000008">
    <property type="protein sequence ID" value="MXQ12450.1"/>
    <property type="molecule type" value="Genomic_DNA"/>
</dbReference>
<organism evidence="8 9">
    <name type="scientific">Microvirga makkahensis</name>
    <dbReference type="NCBI Taxonomy" id="1128670"/>
    <lineage>
        <taxon>Bacteria</taxon>
        <taxon>Pseudomonadati</taxon>
        <taxon>Pseudomonadota</taxon>
        <taxon>Alphaproteobacteria</taxon>
        <taxon>Hyphomicrobiales</taxon>
        <taxon>Methylobacteriaceae</taxon>
        <taxon>Microvirga</taxon>
    </lineage>
</organism>
<dbReference type="OrthoDB" id="8455142at2"/>
<evidence type="ECO:0000256" key="2">
    <source>
        <dbReference type="ARBA" id="ARBA00022729"/>
    </source>
</evidence>
<dbReference type="InterPro" id="IPR006315">
    <property type="entry name" value="OM_autotransptr_brl_dom"/>
</dbReference>
<dbReference type="GO" id="GO:0009279">
    <property type="term" value="C:cell outer membrane"/>
    <property type="evidence" value="ECO:0007669"/>
    <property type="project" value="UniProtKB-SubCell"/>
</dbReference>
<keyword evidence="4" id="KW-0998">Cell outer membrane</keyword>
<comment type="subcellular location">
    <subcellularLocation>
        <location evidence="1">Cell outer membrane</location>
    </subcellularLocation>
</comment>
<dbReference type="InterPro" id="IPR051692">
    <property type="entry name" value="OMP-like"/>
</dbReference>
<dbReference type="Gene3D" id="2.40.160.20">
    <property type="match status" value="1"/>
</dbReference>
<protein>
    <submittedName>
        <fullName evidence="8">Outer membrane beta-barrel protein</fullName>
    </submittedName>
</protein>
<reference evidence="8 9" key="2">
    <citation type="submission" date="2020-01" db="EMBL/GenBank/DDBJ databases">
        <title>Microvirga sp. nov., an arsenate reduction bacterium isolated from Tibet hotspring sediments.</title>
        <authorList>
            <person name="Xian W.-D."/>
            <person name="Li W.-J."/>
        </authorList>
    </citation>
    <scope>NUCLEOTIDE SEQUENCE [LARGE SCALE GENOMIC DNA]</scope>
    <source>
        <strain evidence="8 9">KCTC 23863</strain>
    </source>
</reference>
<evidence type="ECO:0000256" key="3">
    <source>
        <dbReference type="ARBA" id="ARBA00023136"/>
    </source>
</evidence>
<feature type="domain" description="Outer membrane protein beta-barrel" evidence="7">
    <location>
        <begin position="38"/>
        <end position="246"/>
    </location>
</feature>
<feature type="signal peptide" evidence="6">
    <location>
        <begin position="1"/>
        <end position="20"/>
    </location>
</feature>
<evidence type="ECO:0000313" key="9">
    <source>
        <dbReference type="Proteomes" id="UP000436483"/>
    </source>
</evidence>
<dbReference type="Pfam" id="PF13505">
    <property type="entry name" value="OMP_b-brl"/>
    <property type="match status" value="1"/>
</dbReference>